<accession>A0AAE1A0D8</accession>
<proteinExistence type="predicted"/>
<comment type="caution">
    <text evidence="2">The sequence shown here is derived from an EMBL/GenBank/DDBJ whole genome shotgun (WGS) entry which is preliminary data.</text>
</comment>
<name>A0AAE1A0D8_9GAST</name>
<gene>
    <name evidence="2" type="ORF">RRG08_013184</name>
</gene>
<evidence type="ECO:0000256" key="1">
    <source>
        <dbReference type="SAM" id="MobiDB-lite"/>
    </source>
</evidence>
<keyword evidence="3" id="KW-1185">Reference proteome</keyword>
<reference evidence="2" key="1">
    <citation type="journal article" date="2023" name="G3 (Bethesda)">
        <title>A reference genome for the long-term kleptoplast-retaining sea slug Elysia crispata morphotype clarki.</title>
        <authorList>
            <person name="Eastman K.E."/>
            <person name="Pendleton A.L."/>
            <person name="Shaikh M.A."/>
            <person name="Suttiyut T."/>
            <person name="Ogas R."/>
            <person name="Tomko P."/>
            <person name="Gavelis G."/>
            <person name="Widhalm J.R."/>
            <person name="Wisecaver J.H."/>
        </authorList>
    </citation>
    <scope>NUCLEOTIDE SEQUENCE</scope>
    <source>
        <strain evidence="2">ECLA1</strain>
    </source>
</reference>
<evidence type="ECO:0000313" key="3">
    <source>
        <dbReference type="Proteomes" id="UP001283361"/>
    </source>
</evidence>
<dbReference type="EMBL" id="JAWDGP010002895">
    <property type="protein sequence ID" value="KAK3778925.1"/>
    <property type="molecule type" value="Genomic_DNA"/>
</dbReference>
<sequence>MDDARKLAAPVLRVREFTSSYSRDPQTLGSLLFYSWDLSIFVSLVATKMPAHISNEQDVLVQTEQAVILVQRKLENPTLDGVEAATDPHTVSVSENEGAERFPSDAKETGKPSERGSRVERFVVTDFILRVILFQPVLNVEETKSAGHLEIRSDTTLPAWIIFNWHGGERAMCSKPQGSFTLLEPSRLDLRMMANNSSIV</sequence>
<dbReference type="Proteomes" id="UP001283361">
    <property type="component" value="Unassembled WGS sequence"/>
</dbReference>
<feature type="region of interest" description="Disordered" evidence="1">
    <location>
        <begin position="82"/>
        <end position="115"/>
    </location>
</feature>
<dbReference type="AlphaFoldDB" id="A0AAE1A0D8"/>
<evidence type="ECO:0000313" key="2">
    <source>
        <dbReference type="EMBL" id="KAK3778925.1"/>
    </source>
</evidence>
<protein>
    <submittedName>
        <fullName evidence="2">Uncharacterized protein</fullName>
    </submittedName>
</protein>
<organism evidence="2 3">
    <name type="scientific">Elysia crispata</name>
    <name type="common">lettuce slug</name>
    <dbReference type="NCBI Taxonomy" id="231223"/>
    <lineage>
        <taxon>Eukaryota</taxon>
        <taxon>Metazoa</taxon>
        <taxon>Spiralia</taxon>
        <taxon>Lophotrochozoa</taxon>
        <taxon>Mollusca</taxon>
        <taxon>Gastropoda</taxon>
        <taxon>Heterobranchia</taxon>
        <taxon>Euthyneura</taxon>
        <taxon>Panpulmonata</taxon>
        <taxon>Sacoglossa</taxon>
        <taxon>Placobranchoidea</taxon>
        <taxon>Plakobranchidae</taxon>
        <taxon>Elysia</taxon>
    </lineage>
</organism>
<feature type="compositionally biased region" description="Basic and acidic residues" evidence="1">
    <location>
        <begin position="98"/>
        <end position="115"/>
    </location>
</feature>